<dbReference type="Gene3D" id="3.40.250.10">
    <property type="entry name" value="Rhodanese-like domain"/>
    <property type="match status" value="1"/>
</dbReference>
<dbReference type="SMART" id="SM00450">
    <property type="entry name" value="RHOD"/>
    <property type="match status" value="1"/>
</dbReference>
<dbReference type="SUPFAM" id="SSF52821">
    <property type="entry name" value="Rhodanese/Cell cycle control phosphatase"/>
    <property type="match status" value="1"/>
</dbReference>
<sequence length="145" mass="16224">MLQEIMQFINQHMTLSLIWIALLVAVIVTTTRGFFSKTKEITRAQAINLINKEEAIVVDLRSREDFRKGHIIGAVNLTPSEIKDNNFAELEKHKKQPVIVVSANGTESRTPAENLIRAGFERVCSLKEGLAGWTGENLPLARGKK</sequence>
<accession>A0A022PGW0</accession>
<name>A0A022PGW0_9GAMM</name>
<organism evidence="3 4">
    <name type="scientific">Photorhabdus aegyptia</name>
    <dbReference type="NCBI Taxonomy" id="2805098"/>
    <lineage>
        <taxon>Bacteria</taxon>
        <taxon>Pseudomonadati</taxon>
        <taxon>Pseudomonadota</taxon>
        <taxon>Gammaproteobacteria</taxon>
        <taxon>Enterobacterales</taxon>
        <taxon>Morganellaceae</taxon>
        <taxon>Photorhabdus</taxon>
    </lineage>
</organism>
<dbReference type="AlphaFoldDB" id="A0A022PGW0"/>
<dbReference type="PROSITE" id="PS50206">
    <property type="entry name" value="RHODANESE_3"/>
    <property type="match status" value="1"/>
</dbReference>
<dbReference type="RefSeq" id="WP_036778558.1">
    <property type="nucleotide sequence ID" value="NZ_CAWLTM010000088.1"/>
</dbReference>
<protein>
    <submittedName>
        <fullName evidence="3">Rhodanese-related sulfurtransferase</fullName>
    </submittedName>
</protein>
<gene>
    <name evidence="3" type="ORF">BA1DRAFT_02128</name>
</gene>
<evidence type="ECO:0000313" key="4">
    <source>
        <dbReference type="Proteomes" id="UP000023464"/>
    </source>
</evidence>
<keyword evidence="1" id="KW-0472">Membrane</keyword>
<reference evidence="3 4" key="1">
    <citation type="submission" date="2014-03" db="EMBL/GenBank/DDBJ databases">
        <title>Draft Genome of Photorhabdus luminescens BA1, an Egyptian Isolate.</title>
        <authorList>
            <person name="Ghazal S."/>
            <person name="Hurst S.G.IV."/>
            <person name="Morris K."/>
            <person name="Thomas K."/>
            <person name="Tisa L.S."/>
        </authorList>
    </citation>
    <scope>NUCLEOTIDE SEQUENCE [LARGE SCALE GENOMIC DNA]</scope>
    <source>
        <strain evidence="3 4">BA1</strain>
    </source>
</reference>
<dbReference type="Pfam" id="PF00581">
    <property type="entry name" value="Rhodanese"/>
    <property type="match status" value="1"/>
</dbReference>
<evidence type="ECO:0000313" key="3">
    <source>
        <dbReference type="EMBL" id="EYU15362.1"/>
    </source>
</evidence>
<comment type="caution">
    <text evidence="3">The sequence shown here is derived from an EMBL/GenBank/DDBJ whole genome shotgun (WGS) entry which is preliminary data.</text>
</comment>
<proteinExistence type="predicted"/>
<dbReference type="PANTHER" id="PTHR43031:SF18">
    <property type="entry name" value="RHODANESE-RELATED SULFURTRANSFERASES"/>
    <property type="match status" value="1"/>
</dbReference>
<dbReference type="InterPro" id="IPR050229">
    <property type="entry name" value="GlpE_sulfurtransferase"/>
</dbReference>
<dbReference type="PATRIC" id="fig|1393736.3.peg.2168"/>
<dbReference type="PANTHER" id="PTHR43031">
    <property type="entry name" value="FAD-DEPENDENT OXIDOREDUCTASE"/>
    <property type="match status" value="1"/>
</dbReference>
<dbReference type="InterPro" id="IPR001763">
    <property type="entry name" value="Rhodanese-like_dom"/>
</dbReference>
<keyword evidence="1" id="KW-0812">Transmembrane</keyword>
<feature type="transmembrane region" description="Helical" evidence="1">
    <location>
        <begin position="16"/>
        <end position="35"/>
    </location>
</feature>
<keyword evidence="3" id="KW-0808">Transferase</keyword>
<dbReference type="Proteomes" id="UP000023464">
    <property type="component" value="Unassembled WGS sequence"/>
</dbReference>
<dbReference type="InterPro" id="IPR036873">
    <property type="entry name" value="Rhodanese-like_dom_sf"/>
</dbReference>
<keyword evidence="1" id="KW-1133">Transmembrane helix</keyword>
<dbReference type="CDD" id="cd00158">
    <property type="entry name" value="RHOD"/>
    <property type="match status" value="1"/>
</dbReference>
<dbReference type="EMBL" id="JFGV01000027">
    <property type="protein sequence ID" value="EYU15362.1"/>
    <property type="molecule type" value="Genomic_DNA"/>
</dbReference>
<evidence type="ECO:0000259" key="2">
    <source>
        <dbReference type="PROSITE" id="PS50206"/>
    </source>
</evidence>
<feature type="domain" description="Rhodanese" evidence="2">
    <location>
        <begin position="51"/>
        <end position="142"/>
    </location>
</feature>
<dbReference type="GO" id="GO:0016740">
    <property type="term" value="F:transferase activity"/>
    <property type="evidence" value="ECO:0007669"/>
    <property type="project" value="UniProtKB-KW"/>
</dbReference>
<keyword evidence="4" id="KW-1185">Reference proteome</keyword>
<evidence type="ECO:0000256" key="1">
    <source>
        <dbReference type="SAM" id="Phobius"/>
    </source>
</evidence>